<feature type="chain" id="PRO_5046437783" evidence="1">
    <location>
        <begin position="38"/>
        <end position="468"/>
    </location>
</feature>
<dbReference type="PROSITE" id="PS51318">
    <property type="entry name" value="TAT"/>
    <property type="match status" value="1"/>
</dbReference>
<dbReference type="InterPro" id="IPR010869">
    <property type="entry name" value="DUF1501"/>
</dbReference>
<sequence length="468" mass="51159">MRKLNRRDFIKATSASALSIASLGAVSQSLRSFSAHAQTNDDYKALVCVFLFGGIDNHEVVLPYDQASWQQYASIRQSLLTAQGTQRARENLLPLNPINQASFGERRFALPPELGRIKQLFDTGSAAIIGNVGPLIAPTNRQSFMESSVLLPPRLFSHNDQQSVWQASAPEGAQFGWGGLFADAAITRNPSQSVDFSTISSSADALFLTGKRAQPYQISTQGAASNQLLQQFANAQDNVGQGLYNSLRQHFAGEVGSSEHLIRQDVLRLMQNSLLTNEQYNRSKLNADGLITPFPTSPLGQQLRVIAESIAIRDQLEVKRQVFFVGIGNFDTHSDQATSLPSLLNQVDESIDAFYRSIQEMGLGSQVTLFTASDFGRTLTVNGDGTDHGWGGHHFVIGDAVIGQQIFGEIPPPTFEHEQDAGNGRLIPSTSIEQFAAPLGRWFGLSADEIEKTFPNLQNFPTGMLNFI</sequence>
<name>A0ABV7FU01_9ALTE</name>
<gene>
    <name evidence="2" type="ORF">ACFOHL_16115</name>
</gene>
<evidence type="ECO:0000313" key="2">
    <source>
        <dbReference type="EMBL" id="MFC3123148.1"/>
    </source>
</evidence>
<dbReference type="RefSeq" id="WP_376921263.1">
    <property type="nucleotide sequence ID" value="NZ_JBHRSW010000047.1"/>
</dbReference>
<feature type="signal peptide" evidence="1">
    <location>
        <begin position="1"/>
        <end position="37"/>
    </location>
</feature>
<dbReference type="PANTHER" id="PTHR43737">
    <property type="entry name" value="BLL7424 PROTEIN"/>
    <property type="match status" value="1"/>
</dbReference>
<keyword evidence="3" id="KW-1185">Reference proteome</keyword>
<reference evidence="3" key="1">
    <citation type="journal article" date="2019" name="Int. J. Syst. Evol. Microbiol.">
        <title>The Global Catalogue of Microorganisms (GCM) 10K type strain sequencing project: providing services to taxonomists for standard genome sequencing and annotation.</title>
        <authorList>
            <consortium name="The Broad Institute Genomics Platform"/>
            <consortium name="The Broad Institute Genome Sequencing Center for Infectious Disease"/>
            <person name="Wu L."/>
            <person name="Ma J."/>
        </authorList>
    </citation>
    <scope>NUCLEOTIDE SEQUENCE [LARGE SCALE GENOMIC DNA]</scope>
    <source>
        <strain evidence="3">KCTC 52473</strain>
    </source>
</reference>
<comment type="caution">
    <text evidence="2">The sequence shown here is derived from an EMBL/GenBank/DDBJ whole genome shotgun (WGS) entry which is preliminary data.</text>
</comment>
<protein>
    <submittedName>
        <fullName evidence="2">DUF1501 domain-containing protein</fullName>
    </submittedName>
</protein>
<dbReference type="Proteomes" id="UP001595478">
    <property type="component" value="Unassembled WGS sequence"/>
</dbReference>
<dbReference type="Pfam" id="PF07394">
    <property type="entry name" value="DUF1501"/>
    <property type="match status" value="1"/>
</dbReference>
<dbReference type="InterPro" id="IPR006311">
    <property type="entry name" value="TAT_signal"/>
</dbReference>
<accession>A0ABV7FU01</accession>
<evidence type="ECO:0000256" key="1">
    <source>
        <dbReference type="SAM" id="SignalP"/>
    </source>
</evidence>
<evidence type="ECO:0000313" key="3">
    <source>
        <dbReference type="Proteomes" id="UP001595478"/>
    </source>
</evidence>
<dbReference type="EMBL" id="JBHRSW010000047">
    <property type="protein sequence ID" value="MFC3123148.1"/>
    <property type="molecule type" value="Genomic_DNA"/>
</dbReference>
<keyword evidence="1" id="KW-0732">Signal</keyword>
<organism evidence="2 3">
    <name type="scientific">Agaribacter flavus</name>
    <dbReference type="NCBI Taxonomy" id="1902781"/>
    <lineage>
        <taxon>Bacteria</taxon>
        <taxon>Pseudomonadati</taxon>
        <taxon>Pseudomonadota</taxon>
        <taxon>Gammaproteobacteria</taxon>
        <taxon>Alteromonadales</taxon>
        <taxon>Alteromonadaceae</taxon>
        <taxon>Agaribacter</taxon>
    </lineage>
</organism>
<dbReference type="PANTHER" id="PTHR43737:SF1">
    <property type="entry name" value="DUF1501 DOMAIN-CONTAINING PROTEIN"/>
    <property type="match status" value="1"/>
</dbReference>
<proteinExistence type="predicted"/>